<dbReference type="InterPro" id="IPR036322">
    <property type="entry name" value="WD40_repeat_dom_sf"/>
</dbReference>
<organism evidence="6 7">
    <name type="scientific">Saprolegnia diclina (strain VS20)</name>
    <dbReference type="NCBI Taxonomy" id="1156394"/>
    <lineage>
        <taxon>Eukaryota</taxon>
        <taxon>Sar</taxon>
        <taxon>Stramenopiles</taxon>
        <taxon>Oomycota</taxon>
        <taxon>Saprolegniomycetes</taxon>
        <taxon>Saprolegniales</taxon>
        <taxon>Saprolegniaceae</taxon>
        <taxon>Saprolegnia</taxon>
    </lineage>
</organism>
<evidence type="ECO:0000256" key="1">
    <source>
        <dbReference type="ARBA" id="ARBA00022737"/>
    </source>
</evidence>
<evidence type="ECO:0000313" key="7">
    <source>
        <dbReference type="Proteomes" id="UP000030762"/>
    </source>
</evidence>
<dbReference type="GO" id="GO:0005509">
    <property type="term" value="F:calcium ion binding"/>
    <property type="evidence" value="ECO:0007669"/>
    <property type="project" value="InterPro"/>
</dbReference>
<dbReference type="InterPro" id="IPR015943">
    <property type="entry name" value="WD40/YVTN_repeat-like_dom_sf"/>
</dbReference>
<dbReference type="PANTHER" id="PTHR44324">
    <property type="entry name" value="WD40 REPEAT DOMAIN 95"/>
    <property type="match status" value="1"/>
</dbReference>
<feature type="domain" description="EF-hand" evidence="5">
    <location>
        <begin position="1332"/>
        <end position="1367"/>
    </location>
</feature>
<dbReference type="STRING" id="1156394.T0QKH8"/>
<dbReference type="Pfam" id="PF13499">
    <property type="entry name" value="EF-hand_7"/>
    <property type="match status" value="1"/>
</dbReference>
<dbReference type="InterPro" id="IPR002048">
    <property type="entry name" value="EF_hand_dom"/>
</dbReference>
<feature type="repeat" description="WD" evidence="3">
    <location>
        <begin position="546"/>
        <end position="587"/>
    </location>
</feature>
<dbReference type="EMBL" id="JH767155">
    <property type="protein sequence ID" value="EQC34300.1"/>
    <property type="molecule type" value="Genomic_DNA"/>
</dbReference>
<dbReference type="eggNOG" id="KOG0263">
    <property type="taxonomic scope" value="Eukaryota"/>
</dbReference>
<keyword evidence="1" id="KW-0677">Repeat</keyword>
<feature type="repeat" description="WD" evidence="3">
    <location>
        <begin position="291"/>
        <end position="331"/>
    </location>
</feature>
<feature type="region of interest" description="Disordered" evidence="4">
    <location>
        <begin position="955"/>
        <end position="974"/>
    </location>
</feature>
<dbReference type="SUPFAM" id="SSF50978">
    <property type="entry name" value="WD40 repeat-like"/>
    <property type="match status" value="2"/>
</dbReference>
<protein>
    <recommendedName>
        <fullName evidence="5">EF-hand domain-containing protein</fullName>
    </recommendedName>
</protein>
<feature type="domain" description="EF-hand" evidence="5">
    <location>
        <begin position="1267"/>
        <end position="1302"/>
    </location>
</feature>
<reference evidence="6 7" key="1">
    <citation type="submission" date="2012-04" db="EMBL/GenBank/DDBJ databases">
        <title>The Genome Sequence of Saprolegnia declina VS20.</title>
        <authorList>
            <consortium name="The Broad Institute Genome Sequencing Platform"/>
            <person name="Russ C."/>
            <person name="Nusbaum C."/>
            <person name="Tyler B."/>
            <person name="van West P."/>
            <person name="Dieguez-Uribeondo J."/>
            <person name="de Bruijn I."/>
            <person name="Tripathy S."/>
            <person name="Jiang R."/>
            <person name="Young S.K."/>
            <person name="Zeng Q."/>
            <person name="Gargeya S."/>
            <person name="Fitzgerald M."/>
            <person name="Haas B."/>
            <person name="Abouelleil A."/>
            <person name="Alvarado L."/>
            <person name="Arachchi H.M."/>
            <person name="Berlin A."/>
            <person name="Chapman S.B."/>
            <person name="Goldberg J."/>
            <person name="Griggs A."/>
            <person name="Gujja S."/>
            <person name="Hansen M."/>
            <person name="Howarth C."/>
            <person name="Imamovic A."/>
            <person name="Larimer J."/>
            <person name="McCowen C."/>
            <person name="Montmayeur A."/>
            <person name="Murphy C."/>
            <person name="Neiman D."/>
            <person name="Pearson M."/>
            <person name="Priest M."/>
            <person name="Roberts A."/>
            <person name="Saif S."/>
            <person name="Shea T."/>
            <person name="Sisk P."/>
            <person name="Sykes S."/>
            <person name="Wortman J."/>
            <person name="Nusbaum C."/>
            <person name="Birren B."/>
        </authorList>
    </citation>
    <scope>NUCLEOTIDE SEQUENCE [LARGE SCALE GENOMIC DNA]</scope>
    <source>
        <strain evidence="6 7">VS20</strain>
    </source>
</reference>
<evidence type="ECO:0000256" key="3">
    <source>
        <dbReference type="PROSITE-ProRule" id="PRU00221"/>
    </source>
</evidence>
<evidence type="ECO:0000313" key="6">
    <source>
        <dbReference type="EMBL" id="EQC34300.1"/>
    </source>
</evidence>
<dbReference type="OMA" id="IKCLAYC"/>
<accession>T0QKH8</accession>
<feature type="domain" description="EF-hand" evidence="5">
    <location>
        <begin position="1231"/>
        <end position="1266"/>
    </location>
</feature>
<keyword evidence="3" id="KW-0853">WD repeat</keyword>
<dbReference type="Pfam" id="PF13202">
    <property type="entry name" value="EF-hand_5"/>
    <property type="match status" value="1"/>
</dbReference>
<dbReference type="InterPro" id="IPR051242">
    <property type="entry name" value="WD-EF-hand_domain"/>
</dbReference>
<gene>
    <name evidence="6" type="ORF">SDRG_08073</name>
</gene>
<feature type="region of interest" description="Disordered" evidence="4">
    <location>
        <begin position="753"/>
        <end position="774"/>
    </location>
</feature>
<proteinExistence type="predicted"/>
<dbReference type="GeneID" id="19948800"/>
<dbReference type="Gene3D" id="1.10.238.10">
    <property type="entry name" value="EF-hand"/>
    <property type="match status" value="2"/>
</dbReference>
<name>T0QKH8_SAPDV</name>
<dbReference type="PROSITE" id="PS50222">
    <property type="entry name" value="EF_HAND_2"/>
    <property type="match status" value="4"/>
</dbReference>
<dbReference type="SUPFAM" id="SSF47473">
    <property type="entry name" value="EF-hand"/>
    <property type="match status" value="1"/>
</dbReference>
<sequence length="1414" mass="158324">MAKANSCLDMMMRLRVEDLSELKEAFDAHEGGVDLGSFVSILLEKLEWSEATVVSLVYELIELFREIAILRHGKMLWDDFTSALIDVGMRASVDELAWRDWRYEENTLYLDELSRQPRNVQYIPELKRIFAFDSTRPVIQVFDPSAILAIESGAAEHEPTRASSDPTTPMFALPLLHEVHPLCYQHGYRKDQDQVRSERSPVQVIKYLGSLDILVIAAGDLKLTFWQPNALFTTESPAPVYVASTEHPQRVLEWAPTASRLFSLATDDAILVWRVIAKTKKSCSAVCTNVLRSHKDMVQDLLLVNDETLVSCGMDSLIKIWDPSSLECKSTRRGHKRGVRKLVKHSDTVFVSTGFERDMLGWDVSGLSIAPIFRLSGHASPIICIEMIPHLGQAISLDDEGYFKWWNMTNLVSMDDNDRCLQTFRFGNDQYPWKPNAFTLFTNGATILASGFHLKWIQRVRLKPKHYASSAVLLNSTTLTLLTTTDRDVHIWDAHKGTLLHVFRGLCRSDITRVVLDARERKFVLSTLGGDVLVFNYLNGALLKSFPRHLGQVSSMLYCKEDEVVLTASWDRALRLYDDDSSKPLLRSIAHAHRADIKCMAYSYHLGLVATGSADGTLKIWDYVYFLLEQAYAEHSVEVNAVAFLDPHPIVLSGYDNGMLVLHSVRPTAHPTRLCQFSIDALSPTASVATLETLYDPFGGETVAEGITSGRQLVYVGDYSGMLRCWDLYPVLRQYQIAAADESLLPHTSKSYNPRRRIERDGDGTASTIDRTTSAPIVPAPPVTSAWQAHTLAIKCVTLVESPVACILSCAVDKTTKVWSLDGTLLGVLGSANWDLVLNTTEVAAQKWAHATALWDDLKAGKIDLASGRRARHSTLGRVQSLPSFTPPSPLDLCEPEGLAPASLASSNNEKDRLFGQLHGDSTWKKSDIQIARETAWEAEAVKYKARMDRIFKQQPAATTKPDRSDIHTPVGPPILESLASDHRETLSSLSTTLPRLSSNQLSQMSFDDKDNWSVNSRNRQKLIYRHLFSENSRNLRNPTAKKQPKLLLETIDTAPSAFVLQHLGPDIPRKPTPKPRRLNVPTLAASASAPTLSKVLKPRRASSHRLEKMAASAPSLDSIIHDRPSSTAAKTNPVVGSPEKTLARFEAMIADRPPETRPMTSPKKPEASPPRQRAGSVTHVVLPPVATSTTTNNNSPPKPQKSHKSVAVKDLVDADRRILHQPLFGPYPRDHVLEVCRIFVRIDVDNSGVIETSEFVEKLSQLEGDDWRDALNTVFCDLDKDHNGMLDMPELLKAMFPKATNRVQDEMLQFARVAVAAERHEKAKLRELSPKALADITALFHLFDIDNSGAIEPMELLREFKANERRFYDKHPERSIADRWQLADIVKIFQQYDSNANASLELDEFIELFRDSF</sequence>
<dbReference type="RefSeq" id="XP_008612162.1">
    <property type="nucleotide sequence ID" value="XM_008613940.1"/>
</dbReference>
<dbReference type="Gene3D" id="2.130.10.10">
    <property type="entry name" value="YVTN repeat-like/Quinoprotein amine dehydrogenase"/>
    <property type="match status" value="3"/>
</dbReference>
<dbReference type="InterPro" id="IPR001680">
    <property type="entry name" value="WD40_rpt"/>
</dbReference>
<dbReference type="SMART" id="SM00054">
    <property type="entry name" value="EFh"/>
    <property type="match status" value="4"/>
</dbReference>
<dbReference type="InterPro" id="IPR018247">
    <property type="entry name" value="EF_Hand_1_Ca_BS"/>
</dbReference>
<evidence type="ECO:0000256" key="4">
    <source>
        <dbReference type="SAM" id="MobiDB-lite"/>
    </source>
</evidence>
<dbReference type="OrthoDB" id="186625at2759"/>
<dbReference type="Pfam" id="PF00400">
    <property type="entry name" value="WD40"/>
    <property type="match status" value="3"/>
</dbReference>
<evidence type="ECO:0000256" key="2">
    <source>
        <dbReference type="ARBA" id="ARBA00022837"/>
    </source>
</evidence>
<dbReference type="PROSITE" id="PS50294">
    <property type="entry name" value="WD_REPEATS_REGION"/>
    <property type="match status" value="1"/>
</dbReference>
<feature type="repeat" description="WD" evidence="3">
    <location>
        <begin position="590"/>
        <end position="622"/>
    </location>
</feature>
<feature type="domain" description="EF-hand" evidence="5">
    <location>
        <begin position="1381"/>
        <end position="1414"/>
    </location>
</feature>
<dbReference type="PROSITE" id="PS00018">
    <property type="entry name" value="EF_HAND_1"/>
    <property type="match status" value="3"/>
</dbReference>
<dbReference type="InParanoid" id="T0QKH8"/>
<dbReference type="CDD" id="cd00051">
    <property type="entry name" value="EFh"/>
    <property type="match status" value="1"/>
</dbReference>
<dbReference type="InterPro" id="IPR011992">
    <property type="entry name" value="EF-hand-dom_pair"/>
</dbReference>
<feature type="compositionally biased region" description="Polar residues" evidence="4">
    <location>
        <begin position="765"/>
        <end position="774"/>
    </location>
</feature>
<dbReference type="VEuPathDB" id="FungiDB:SDRG_08073"/>
<evidence type="ECO:0000259" key="5">
    <source>
        <dbReference type="PROSITE" id="PS50222"/>
    </source>
</evidence>
<keyword evidence="2" id="KW-0106">Calcium</keyword>
<dbReference type="PROSITE" id="PS50082">
    <property type="entry name" value="WD_REPEATS_2"/>
    <property type="match status" value="3"/>
</dbReference>
<dbReference type="PANTHER" id="PTHR44324:SF4">
    <property type="entry name" value="WD40 REPEAT DOMAIN 95"/>
    <property type="match status" value="1"/>
</dbReference>
<dbReference type="SMART" id="SM00320">
    <property type="entry name" value="WD40"/>
    <property type="match status" value="10"/>
</dbReference>
<keyword evidence="7" id="KW-1185">Reference proteome</keyword>
<dbReference type="Proteomes" id="UP000030762">
    <property type="component" value="Unassembled WGS sequence"/>
</dbReference>
<feature type="region of interest" description="Disordered" evidence="4">
    <location>
        <begin position="1119"/>
        <end position="1207"/>
    </location>
</feature>